<reference evidence="2" key="1">
    <citation type="submission" date="2022-11" db="UniProtKB">
        <authorList>
            <consortium name="WormBaseParasite"/>
        </authorList>
    </citation>
    <scope>IDENTIFICATION</scope>
</reference>
<proteinExistence type="predicted"/>
<accession>A0AC34R1B0</accession>
<dbReference type="Proteomes" id="UP000887576">
    <property type="component" value="Unplaced"/>
</dbReference>
<evidence type="ECO:0000313" key="2">
    <source>
        <dbReference type="WBParaSite" id="JU765_v2.g2413.t2"/>
    </source>
</evidence>
<evidence type="ECO:0000313" key="1">
    <source>
        <dbReference type="Proteomes" id="UP000887576"/>
    </source>
</evidence>
<organism evidence="1 2">
    <name type="scientific">Panagrolaimus sp. JU765</name>
    <dbReference type="NCBI Taxonomy" id="591449"/>
    <lineage>
        <taxon>Eukaryota</taxon>
        <taxon>Metazoa</taxon>
        <taxon>Ecdysozoa</taxon>
        <taxon>Nematoda</taxon>
        <taxon>Chromadorea</taxon>
        <taxon>Rhabditida</taxon>
        <taxon>Tylenchina</taxon>
        <taxon>Panagrolaimomorpha</taxon>
        <taxon>Panagrolaimoidea</taxon>
        <taxon>Panagrolaimidae</taxon>
        <taxon>Panagrolaimus</taxon>
    </lineage>
</organism>
<protein>
    <submittedName>
        <fullName evidence="2">Isopentenyltransferase</fullName>
    </submittedName>
</protein>
<name>A0AC34R1B0_9BILA</name>
<dbReference type="WBParaSite" id="JU765_v2.g2413.t2">
    <property type="protein sequence ID" value="JU765_v2.g2413.t2"/>
    <property type="gene ID" value="JU765_v2.g2413"/>
</dbReference>
<sequence length="251" mass="28704">MLKKFVSSKPVVIVSGCTGTGKSDLAIAIAKKFDGEVISADSMQIYRGLDIVTNKVTEQEMDGIRHHLMSFYDPTMAEFNVQSFRESALQIMEDLWAENKLPIIAGGTQYYTESIMYKGNLVDAKHDSKMRQDLEKMSNEELYEKLKQVDPESAEMVHINNRARVLRAVEIFLLTGTKKSQIIEMQKNSDLDGGLRFPNTLLIHVDANEQVLNQRLKSRIGKMTDRGLKQELTSFYDEVSNFLFFIHKKHF</sequence>